<accession>A0A143YRH9</accession>
<dbReference type="EMBL" id="FNYT01000016">
    <property type="protein sequence ID" value="SEJ52872.1"/>
    <property type="molecule type" value="Genomic_DNA"/>
</dbReference>
<dbReference type="OrthoDB" id="2167452at2"/>
<evidence type="ECO:0000313" key="1">
    <source>
        <dbReference type="EMBL" id="CZQ96828.1"/>
    </source>
</evidence>
<dbReference type="Proteomes" id="UP000199280">
    <property type="component" value="Unassembled WGS sequence"/>
</dbReference>
<protein>
    <submittedName>
        <fullName evidence="1">Uncharacterized protein</fullName>
    </submittedName>
</protein>
<gene>
    <name evidence="2" type="ORF">SAMN05216375_11638</name>
    <name evidence="1" type="ORF">TR210_1422</name>
</gene>
<name>A0A143YRH9_9LACT</name>
<dbReference type="EMBL" id="FJNB01000009">
    <property type="protein sequence ID" value="CZQ96828.1"/>
    <property type="molecule type" value="Genomic_DNA"/>
</dbReference>
<evidence type="ECO:0000313" key="4">
    <source>
        <dbReference type="Proteomes" id="UP000199280"/>
    </source>
</evidence>
<dbReference type="Proteomes" id="UP000076878">
    <property type="component" value="Unassembled WGS sequence"/>
</dbReference>
<reference evidence="2 4" key="2">
    <citation type="submission" date="2016-10" db="EMBL/GenBank/DDBJ databases">
        <authorList>
            <person name="Varghese N."/>
            <person name="Submissions S."/>
        </authorList>
    </citation>
    <scope>NUCLEOTIDE SEQUENCE [LARGE SCALE GENOMIC DNA]</scope>
    <source>
        <strain evidence="2 4">DSM 22150</strain>
    </source>
</reference>
<evidence type="ECO:0000313" key="3">
    <source>
        <dbReference type="Proteomes" id="UP000076878"/>
    </source>
</evidence>
<organism evidence="1 3">
    <name type="scientific">Trichococcus ilyis</name>
    <dbReference type="NCBI Taxonomy" id="640938"/>
    <lineage>
        <taxon>Bacteria</taxon>
        <taxon>Bacillati</taxon>
        <taxon>Bacillota</taxon>
        <taxon>Bacilli</taxon>
        <taxon>Lactobacillales</taxon>
        <taxon>Carnobacteriaceae</taxon>
        <taxon>Trichococcus</taxon>
    </lineage>
</organism>
<reference evidence="1 3" key="1">
    <citation type="submission" date="2016-02" db="EMBL/GenBank/DDBJ databases">
        <authorList>
            <person name="Wen L."/>
            <person name="He K."/>
            <person name="Yang H."/>
        </authorList>
    </citation>
    <scope>NUCLEOTIDE SEQUENCE [LARGE SCALE GENOMIC DNA]</scope>
    <source>
        <strain evidence="1">Trichococcus_R210</strain>
    </source>
</reference>
<proteinExistence type="predicted"/>
<dbReference type="STRING" id="640938.TR210_1422"/>
<sequence length="390" mass="43558">MRKQTTLWLSLLLVTILGTFYTQPLLAQEKTPDIAIETISGDDALVKGLTYYGTMNNWSEQTTLTLDRSGLLSSEVYHQADVFHDYSESAVAAWQKDYRSFMRGKLPYQSNYAETDTTLYYVSVEEDGFSLAALDKGTGTTAKAALPYPATASNADYTITRTFSSGNRLIIQYALYNGLSEYAGSALAIYDPRTATLEDHLIFDFPEDFPGYQDVSVEPLTQEGHNALLVIVKMHETEWGSSESATPNTSTVFHRYDLETKQLVDLVAGADFSEDHLPYAIQDSRFYQLRPAEGDWVIRILDAAQDKTMDELVLQNTATWQSAPDMGWKLIVSGNRILVTKTYLENQKPAPVAVFDLQTGAMLYNGQISGAFGTIENTDAVYFDRIVFEP</sequence>
<evidence type="ECO:0000313" key="2">
    <source>
        <dbReference type="EMBL" id="SEJ52872.1"/>
    </source>
</evidence>
<keyword evidence="4" id="KW-1185">Reference proteome</keyword>
<dbReference type="RefSeq" id="WP_068622834.1">
    <property type="nucleotide sequence ID" value="NZ_FJNB01000009.1"/>
</dbReference>
<dbReference type="AlphaFoldDB" id="A0A143YRH9"/>